<dbReference type="SUPFAM" id="SSF53448">
    <property type="entry name" value="Nucleotide-diphospho-sugar transferases"/>
    <property type="match status" value="1"/>
</dbReference>
<keyword evidence="2" id="KW-0808">Transferase</keyword>
<dbReference type="InterPro" id="IPR001173">
    <property type="entry name" value="Glyco_trans_2-like"/>
</dbReference>
<evidence type="ECO:0000313" key="3">
    <source>
        <dbReference type="Proteomes" id="UP000019464"/>
    </source>
</evidence>
<feature type="domain" description="Glycosyltransferase 2-like" evidence="1">
    <location>
        <begin position="5"/>
        <end position="169"/>
    </location>
</feature>
<dbReference type="EMBL" id="AONB01000002">
    <property type="protein sequence ID" value="EXJ12353.1"/>
    <property type="molecule type" value="Genomic_DNA"/>
</dbReference>
<dbReference type="AlphaFoldDB" id="W9UYR1"/>
<accession>W9UYR1</accession>
<dbReference type="InterPro" id="IPR050834">
    <property type="entry name" value="Glycosyltransf_2"/>
</dbReference>
<comment type="caution">
    <text evidence="2">The sequence shown here is derived from an EMBL/GenBank/DDBJ whole genome shotgun (WGS) entry which is preliminary data.</text>
</comment>
<protein>
    <submittedName>
        <fullName evidence="2">Hyaluronan synthase</fullName>
        <ecNumber evidence="2">2.4.1.212</ecNumber>
    </submittedName>
</protein>
<dbReference type="RefSeq" id="WP_036507572.1">
    <property type="nucleotide sequence ID" value="NZ_AONB01000002.1"/>
</dbReference>
<reference evidence="2 3" key="2">
    <citation type="journal article" date="2015" name="Syst. Appl. Microbiol.">
        <title>Nitrincola nitratireducens sp. nov. isolated from a haloalkaline crater lake.</title>
        <authorList>
            <person name="Singh A."/>
            <person name="Vaidya B."/>
            <person name="Tanuku N.R."/>
            <person name="Pinnaka A.K."/>
        </authorList>
    </citation>
    <scope>NUCLEOTIDE SEQUENCE [LARGE SCALE GENOMIC DNA]</scope>
    <source>
        <strain evidence="2 3">AK23</strain>
    </source>
</reference>
<proteinExistence type="predicted"/>
<keyword evidence="3" id="KW-1185">Reference proteome</keyword>
<keyword evidence="2" id="KW-0328">Glycosyltransferase</keyword>
<dbReference type="EC" id="2.4.1.212" evidence="2"/>
<dbReference type="STRING" id="1229521.D791_00598"/>
<dbReference type="GO" id="GO:0050501">
    <property type="term" value="F:hyaluronan synthase activity"/>
    <property type="evidence" value="ECO:0007669"/>
    <property type="project" value="UniProtKB-EC"/>
</dbReference>
<sequence>MTAISVIIPVFNAAPYIEETLFSLMEQTWQDFEIVCVDDGSTDDSLAQLNAIKTKEPRLRILTQANAGPAIARQSGLGVAQGEYVYFMDSDDFLHSDTLNRLYELAVAHQADWVCHRLSYVAKDHPIQSIYADVKASPAKAIEGAKGILSKKISIVSCGKLYRRSVFDDFQFPELSFAEDYYCTSLLALKAGKIIYIRDKLYFYRQHDASLTGSLTQAKVASIFEASNQLFTTLEKTQAHQSATLRLKNYTARYQFYPALSVLLRRQNLDDLAHFRDCWTQQAHISLKHLTWIKRWIISNVLRGEFLKAINIFQRYEKWKV</sequence>
<dbReference type="Pfam" id="PF00535">
    <property type="entry name" value="Glycos_transf_2"/>
    <property type="match status" value="1"/>
</dbReference>
<dbReference type="PANTHER" id="PTHR43685:SF2">
    <property type="entry name" value="GLYCOSYLTRANSFERASE 2-LIKE DOMAIN-CONTAINING PROTEIN"/>
    <property type="match status" value="1"/>
</dbReference>
<name>W9UYR1_9GAMM</name>
<dbReference type="Proteomes" id="UP000019464">
    <property type="component" value="Unassembled WGS sequence"/>
</dbReference>
<dbReference type="OrthoDB" id="9801954at2"/>
<reference evidence="3" key="1">
    <citation type="submission" date="2012-11" db="EMBL/GenBank/DDBJ databases">
        <authorList>
            <person name="Singh A."/>
            <person name="Pinnaka A.K."/>
            <person name="Vaidya B."/>
        </authorList>
    </citation>
    <scope>NUCLEOTIDE SEQUENCE [LARGE SCALE GENOMIC DNA]</scope>
    <source>
        <strain evidence="3">AK23</strain>
    </source>
</reference>
<dbReference type="PANTHER" id="PTHR43685">
    <property type="entry name" value="GLYCOSYLTRANSFERASE"/>
    <property type="match status" value="1"/>
</dbReference>
<dbReference type="Gene3D" id="3.90.550.10">
    <property type="entry name" value="Spore Coat Polysaccharide Biosynthesis Protein SpsA, Chain A"/>
    <property type="match status" value="1"/>
</dbReference>
<dbReference type="CDD" id="cd00761">
    <property type="entry name" value="Glyco_tranf_GTA_type"/>
    <property type="match status" value="1"/>
</dbReference>
<gene>
    <name evidence="2" type="primary">hyaD_1</name>
    <name evidence="2" type="ORF">D791_00598</name>
</gene>
<evidence type="ECO:0000313" key="2">
    <source>
        <dbReference type="EMBL" id="EXJ12353.1"/>
    </source>
</evidence>
<evidence type="ECO:0000259" key="1">
    <source>
        <dbReference type="Pfam" id="PF00535"/>
    </source>
</evidence>
<organism evidence="2 3">
    <name type="scientific">Nitrincola nitratireducens</name>
    <dbReference type="NCBI Taxonomy" id="1229521"/>
    <lineage>
        <taxon>Bacteria</taxon>
        <taxon>Pseudomonadati</taxon>
        <taxon>Pseudomonadota</taxon>
        <taxon>Gammaproteobacteria</taxon>
        <taxon>Oceanospirillales</taxon>
        <taxon>Oceanospirillaceae</taxon>
        <taxon>Nitrincola</taxon>
    </lineage>
</organism>
<dbReference type="InterPro" id="IPR029044">
    <property type="entry name" value="Nucleotide-diphossugar_trans"/>
</dbReference>